<sequence>MKVYNTPISVLKLQKEYLQLGIDEDCKIIEIKPSVHGVNCLFMLKDAIEESDFYLKIYKGNESHFYLESKPFNTDHIYVKNDKIEKESYYELRSYILMWVSKIKRFREFSQNKDQVYETHLKYFTDKFTLVNVASNDSPYPLDRIIEIVEMIESIEILLESIEIDVDSKIQIKKECRVLIENISTATQKDTLKKIASIFARLLKVSYSTFRDVISKVEGIGIIKSLVLPSMTENEQKKLG</sequence>
<reference evidence="1 2" key="1">
    <citation type="submission" date="2023-05" db="EMBL/GenBank/DDBJ databases">
        <title>Novel species of genus Flectobacillus isolated from stream in China.</title>
        <authorList>
            <person name="Lu H."/>
        </authorList>
    </citation>
    <scope>NUCLEOTIDE SEQUENCE [LARGE SCALE GENOMIC DNA]</scope>
    <source>
        <strain evidence="1 2">DC10W</strain>
    </source>
</reference>
<gene>
    <name evidence="1" type="ORF">QM480_01830</name>
</gene>
<dbReference type="RefSeq" id="WP_283368387.1">
    <property type="nucleotide sequence ID" value="NZ_JASHID010000001.1"/>
</dbReference>
<accession>A0ABT6YI26</accession>
<comment type="caution">
    <text evidence="1">The sequence shown here is derived from an EMBL/GenBank/DDBJ whole genome shotgun (WGS) entry which is preliminary data.</text>
</comment>
<name>A0ABT6YI26_9BACT</name>
<dbReference type="Proteomes" id="UP001236569">
    <property type="component" value="Unassembled WGS sequence"/>
</dbReference>
<keyword evidence="2" id="KW-1185">Reference proteome</keyword>
<organism evidence="1 2">
    <name type="scientific">Flectobacillus longus</name>
    <dbReference type="NCBI Taxonomy" id="2984207"/>
    <lineage>
        <taxon>Bacteria</taxon>
        <taxon>Pseudomonadati</taxon>
        <taxon>Bacteroidota</taxon>
        <taxon>Cytophagia</taxon>
        <taxon>Cytophagales</taxon>
        <taxon>Flectobacillaceae</taxon>
        <taxon>Flectobacillus</taxon>
    </lineage>
</organism>
<dbReference type="EMBL" id="JASHID010000001">
    <property type="protein sequence ID" value="MDI9863049.1"/>
    <property type="molecule type" value="Genomic_DNA"/>
</dbReference>
<protein>
    <submittedName>
        <fullName evidence="1">Uncharacterized protein</fullName>
    </submittedName>
</protein>
<proteinExistence type="predicted"/>
<evidence type="ECO:0000313" key="1">
    <source>
        <dbReference type="EMBL" id="MDI9863049.1"/>
    </source>
</evidence>
<evidence type="ECO:0000313" key="2">
    <source>
        <dbReference type="Proteomes" id="UP001236569"/>
    </source>
</evidence>